<evidence type="ECO:0000313" key="2">
    <source>
        <dbReference type="EMBL" id="NUU83669.1"/>
    </source>
</evidence>
<accession>A0A6M2EK74</accession>
<feature type="transmembrane region" description="Helical" evidence="1">
    <location>
        <begin position="83"/>
        <end position="104"/>
    </location>
</feature>
<sequence>MHRNEDDDDGVVAGCSLLLCPVSPSSSCSFVSSLLLPVRSLFPVFFLFSPFCVCSLLPFFCAPSQAITTVALKLEPPKKRSRASPFEIGSGFLLCLWLAFYWFFLGLASASPGSVYPSLFPQVLVSARLCDLPVLSPSPPSWFSFVWF</sequence>
<organism evidence="2">
    <name type="scientific">Populus davidiana</name>
    <dbReference type="NCBI Taxonomy" id="266767"/>
    <lineage>
        <taxon>Eukaryota</taxon>
        <taxon>Viridiplantae</taxon>
        <taxon>Streptophyta</taxon>
        <taxon>Embryophyta</taxon>
        <taxon>Tracheophyta</taxon>
        <taxon>Spermatophyta</taxon>
        <taxon>Magnoliopsida</taxon>
        <taxon>eudicotyledons</taxon>
        <taxon>Gunneridae</taxon>
        <taxon>Pentapetalae</taxon>
        <taxon>rosids</taxon>
        <taxon>fabids</taxon>
        <taxon>Malpighiales</taxon>
        <taxon>Salicaceae</taxon>
        <taxon>Saliceae</taxon>
        <taxon>Populus</taxon>
    </lineage>
</organism>
<feature type="transmembrane region" description="Helical" evidence="1">
    <location>
        <begin position="41"/>
        <end position="62"/>
    </location>
</feature>
<evidence type="ECO:0008006" key="3">
    <source>
        <dbReference type="Google" id="ProtNLM"/>
    </source>
</evidence>
<dbReference type="EMBL" id="GILB01003336">
    <property type="protein sequence ID" value="NUU83669.1"/>
    <property type="molecule type" value="Transcribed_RNA"/>
</dbReference>
<evidence type="ECO:0000256" key="1">
    <source>
        <dbReference type="SAM" id="Phobius"/>
    </source>
</evidence>
<reference evidence="2" key="1">
    <citation type="submission" date="2020-03" db="EMBL/GenBank/DDBJ databases">
        <authorList>
            <person name="Zhang R."/>
        </authorList>
    </citation>
    <scope>NUCLEOTIDE SEQUENCE</scope>
</reference>
<dbReference type="AlphaFoldDB" id="A0A6M2EK74"/>
<keyword evidence="1" id="KW-0472">Membrane</keyword>
<name>A0A6M2EK74_9ROSI</name>
<proteinExistence type="predicted"/>
<keyword evidence="1" id="KW-1133">Transmembrane helix</keyword>
<protein>
    <recommendedName>
        <fullName evidence="3">Transmembrane protein</fullName>
    </recommendedName>
</protein>
<keyword evidence="1" id="KW-0812">Transmembrane</keyword>